<dbReference type="RefSeq" id="WP_306884760.1">
    <property type="nucleotide sequence ID" value="NZ_JAUSUL010000001.1"/>
</dbReference>
<organism evidence="5 6">
    <name type="scientific">Amorphus orientalis</name>
    <dbReference type="NCBI Taxonomy" id="649198"/>
    <lineage>
        <taxon>Bacteria</taxon>
        <taxon>Pseudomonadati</taxon>
        <taxon>Pseudomonadota</taxon>
        <taxon>Alphaproteobacteria</taxon>
        <taxon>Hyphomicrobiales</taxon>
        <taxon>Amorphaceae</taxon>
        <taxon>Amorphus</taxon>
    </lineage>
</organism>
<dbReference type="Proteomes" id="UP001229244">
    <property type="component" value="Unassembled WGS sequence"/>
</dbReference>
<dbReference type="SMART" id="SM00895">
    <property type="entry name" value="FCD"/>
    <property type="match status" value="1"/>
</dbReference>
<reference evidence="5" key="1">
    <citation type="submission" date="2023-07" db="EMBL/GenBank/DDBJ databases">
        <title>Genomic Encyclopedia of Type Strains, Phase IV (KMG-IV): sequencing the most valuable type-strain genomes for metagenomic binning, comparative biology and taxonomic classification.</title>
        <authorList>
            <person name="Goeker M."/>
        </authorList>
    </citation>
    <scope>NUCLEOTIDE SEQUENCE</scope>
    <source>
        <strain evidence="5">DSM 21202</strain>
    </source>
</reference>
<dbReference type="PANTHER" id="PTHR43537">
    <property type="entry name" value="TRANSCRIPTIONAL REGULATOR, GNTR FAMILY"/>
    <property type="match status" value="1"/>
</dbReference>
<protein>
    <recommendedName>
        <fullName evidence="4">GntR C-terminal domain-containing protein</fullName>
    </recommendedName>
</protein>
<evidence type="ECO:0000256" key="2">
    <source>
        <dbReference type="ARBA" id="ARBA00023125"/>
    </source>
</evidence>
<dbReference type="PANTHER" id="PTHR43537:SF49">
    <property type="entry name" value="TRANSCRIPTIONAL REGULATORY PROTEIN"/>
    <property type="match status" value="1"/>
</dbReference>
<keyword evidence="6" id="KW-1185">Reference proteome</keyword>
<evidence type="ECO:0000313" key="6">
    <source>
        <dbReference type="Proteomes" id="UP001229244"/>
    </source>
</evidence>
<gene>
    <name evidence="5" type="ORF">J2S73_001410</name>
</gene>
<evidence type="ECO:0000313" key="5">
    <source>
        <dbReference type="EMBL" id="MDQ0314973.1"/>
    </source>
</evidence>
<dbReference type="AlphaFoldDB" id="A0AAE3VN46"/>
<evidence type="ECO:0000259" key="4">
    <source>
        <dbReference type="SMART" id="SM00895"/>
    </source>
</evidence>
<dbReference type="InterPro" id="IPR011711">
    <property type="entry name" value="GntR_C"/>
</dbReference>
<dbReference type="EMBL" id="JAUSUL010000001">
    <property type="protein sequence ID" value="MDQ0314973.1"/>
    <property type="molecule type" value="Genomic_DNA"/>
</dbReference>
<dbReference type="InterPro" id="IPR008920">
    <property type="entry name" value="TF_FadR/GntR_C"/>
</dbReference>
<dbReference type="Gene3D" id="1.20.120.530">
    <property type="entry name" value="GntR ligand-binding domain-like"/>
    <property type="match status" value="1"/>
</dbReference>
<proteinExistence type="predicted"/>
<comment type="caution">
    <text evidence="5">The sequence shown here is derived from an EMBL/GenBank/DDBJ whole genome shotgun (WGS) entry which is preliminary data.</text>
</comment>
<keyword evidence="1" id="KW-0805">Transcription regulation</keyword>
<evidence type="ECO:0000256" key="1">
    <source>
        <dbReference type="ARBA" id="ARBA00023015"/>
    </source>
</evidence>
<dbReference type="SUPFAM" id="SSF48008">
    <property type="entry name" value="GntR ligand-binding domain-like"/>
    <property type="match status" value="1"/>
</dbReference>
<name>A0AAE3VN46_9HYPH</name>
<feature type="domain" description="GntR C-terminal" evidence="4">
    <location>
        <begin position="1"/>
        <end position="117"/>
    </location>
</feature>
<keyword evidence="3" id="KW-0804">Transcription</keyword>
<dbReference type="Pfam" id="PF07729">
    <property type="entry name" value="FCD"/>
    <property type="match status" value="1"/>
</dbReference>
<keyword evidence="2" id="KW-0238">DNA-binding</keyword>
<sequence>MVVETLAGLEALCAELAARRMTADEIRRLEEVHHAIGEAASGGDAETHADWNLAFHRLVIEASHNVYLADQTNALCLRLQPYRKWVRQARDHVMAATVKPGGGADHDVARVERHLQNGAGELSEPLSLTAWTVPSVPTSTPETVLAALPFTTGPVADRVLAHWRSVGAWRFRR</sequence>
<accession>A0AAE3VN46</accession>
<evidence type="ECO:0000256" key="3">
    <source>
        <dbReference type="ARBA" id="ARBA00023163"/>
    </source>
</evidence>
<dbReference type="GO" id="GO:0003677">
    <property type="term" value="F:DNA binding"/>
    <property type="evidence" value="ECO:0007669"/>
    <property type="project" value="UniProtKB-KW"/>
</dbReference>